<feature type="signal peptide" evidence="1">
    <location>
        <begin position="1"/>
        <end position="27"/>
    </location>
</feature>
<dbReference type="PANTHER" id="PTHR43685:SF2">
    <property type="entry name" value="GLYCOSYLTRANSFERASE 2-LIKE DOMAIN-CONTAINING PROTEIN"/>
    <property type="match status" value="1"/>
</dbReference>
<evidence type="ECO:0000259" key="2">
    <source>
        <dbReference type="Pfam" id="PF00535"/>
    </source>
</evidence>
<keyword evidence="1" id="KW-0732">Signal</keyword>
<evidence type="ECO:0000313" key="3">
    <source>
        <dbReference type="EMBL" id="CAE7582132.1"/>
    </source>
</evidence>
<name>A0A812UVJ6_9DINO</name>
<proteinExistence type="predicted"/>
<dbReference type="InterPro" id="IPR050834">
    <property type="entry name" value="Glycosyltransf_2"/>
</dbReference>
<evidence type="ECO:0000256" key="1">
    <source>
        <dbReference type="SAM" id="SignalP"/>
    </source>
</evidence>
<evidence type="ECO:0000313" key="4">
    <source>
        <dbReference type="Proteomes" id="UP000604046"/>
    </source>
</evidence>
<protein>
    <recommendedName>
        <fullName evidence="2">Glycosyltransferase 2-like domain-containing protein</fullName>
    </recommendedName>
</protein>
<dbReference type="Pfam" id="PF00535">
    <property type="entry name" value="Glycos_transf_2"/>
    <property type="match status" value="1"/>
</dbReference>
<dbReference type="PANTHER" id="PTHR43685">
    <property type="entry name" value="GLYCOSYLTRANSFERASE"/>
    <property type="match status" value="1"/>
</dbReference>
<comment type="caution">
    <text evidence="3">The sequence shown here is derived from an EMBL/GenBank/DDBJ whole genome shotgun (WGS) entry which is preliminary data.</text>
</comment>
<keyword evidence="4" id="KW-1185">Reference proteome</keyword>
<dbReference type="AlphaFoldDB" id="A0A812UVJ6"/>
<dbReference type="EMBL" id="CAJNDS010002745">
    <property type="protein sequence ID" value="CAE7582132.1"/>
    <property type="molecule type" value="Genomic_DNA"/>
</dbReference>
<dbReference type="CDD" id="cd00761">
    <property type="entry name" value="Glyco_tranf_GTA_type"/>
    <property type="match status" value="1"/>
</dbReference>
<organism evidence="3 4">
    <name type="scientific">Symbiodinium natans</name>
    <dbReference type="NCBI Taxonomy" id="878477"/>
    <lineage>
        <taxon>Eukaryota</taxon>
        <taxon>Sar</taxon>
        <taxon>Alveolata</taxon>
        <taxon>Dinophyceae</taxon>
        <taxon>Suessiales</taxon>
        <taxon>Symbiodiniaceae</taxon>
        <taxon>Symbiodinium</taxon>
    </lineage>
</organism>
<gene>
    <name evidence="3" type="ORF">SNAT2548_LOCUS33214</name>
</gene>
<dbReference type="InterPro" id="IPR001173">
    <property type="entry name" value="Glyco_trans_2-like"/>
</dbReference>
<dbReference type="OrthoDB" id="339681at2759"/>
<dbReference type="InterPro" id="IPR029044">
    <property type="entry name" value="Nucleotide-diphossugar_trans"/>
</dbReference>
<feature type="domain" description="Glycosyltransferase 2-like" evidence="2">
    <location>
        <begin position="257"/>
        <end position="369"/>
    </location>
</feature>
<dbReference type="SUPFAM" id="SSF53448">
    <property type="entry name" value="Nucleotide-diphospho-sugar transferases"/>
    <property type="match status" value="1"/>
</dbReference>
<feature type="chain" id="PRO_5032480321" description="Glycosyltransferase 2-like domain-containing protein" evidence="1">
    <location>
        <begin position="28"/>
        <end position="702"/>
    </location>
</feature>
<reference evidence="3" key="1">
    <citation type="submission" date="2021-02" db="EMBL/GenBank/DDBJ databases">
        <authorList>
            <person name="Dougan E. K."/>
            <person name="Rhodes N."/>
            <person name="Thang M."/>
            <person name="Chan C."/>
        </authorList>
    </citation>
    <scope>NUCLEOTIDE SEQUENCE</scope>
</reference>
<dbReference type="Proteomes" id="UP000604046">
    <property type="component" value="Unassembled WGS sequence"/>
</dbReference>
<dbReference type="Gene3D" id="3.90.550.10">
    <property type="entry name" value="Spore Coat Polysaccharide Biosynthesis Protein SpsA, Chain A"/>
    <property type="match status" value="1"/>
</dbReference>
<sequence length="702" mass="77668">MFSTIGLVLFGLSWSMFVPSYLDPVSGSPPGASNVEILWTAAFGGYSLFWAITCFAVAHLADRLQVSPSAFNLPCAPSLHTSTDQAVQLELAYQLIEAGLMDFQGKAKPWLWPPSVHARCASFTAFAGVWQAILLAPGQRWVRWVLDHFDTDQRLLNVNKPMPASVIPLVEQVLNVALQVQLIPGSVAHSQVLGLLCGAGVVNKHDVWTYFVDTTAWVEAAGKGEICRAWRSFKKERGAVLPQTMELSGWVPTPEVSVVIPCTLRDAQRKFALGEMLRTVLEQTLKPLEVIVALSNATADEAAAVETKLSRFLDTIPVIVDAVEGPASSAQNRDRGLRRARGDILSVFDADDLMHPQRIELISKAFHAKPDLKLLLHSYFPLFNNSQPRTCPHYDLNDRLHVLPSRDLAIMEEATRQVAHLHDTVHEIFNSGIAMSREVVDIYTYSDTPEAATKEDDSGFVRAVVRGYGARDGPRHLEEGDWALYLDAELAWYRRTGSRRRTAKDAQSKASHGFGDGDEYVASMLRVGRLMDLVSSPSRYKVWDRSGGKTLLFASSVPVAISLLRGLCFFHGLSFDTPLREGGRKQCVFEAFQNALCLQLELQLEGGRKQCVFEAFQNALCLQLDGGQVLVEFRHALLVVRPSVLAAMTQVLHGSGRCTFDPTAALPPARDLANQLRAIETAWADRPYMTFTQRGKTKCNQL</sequence>
<accession>A0A812UVJ6</accession>